<evidence type="ECO:0000313" key="3">
    <source>
        <dbReference type="EMBL" id="AUX25632.1"/>
    </source>
</evidence>
<dbReference type="GO" id="GO:0005576">
    <property type="term" value="C:extracellular region"/>
    <property type="evidence" value="ECO:0007669"/>
    <property type="project" value="InterPro"/>
</dbReference>
<dbReference type="Gene3D" id="3.40.33.10">
    <property type="entry name" value="CAP"/>
    <property type="match status" value="1"/>
</dbReference>
<organism evidence="3 4">
    <name type="scientific">Sorangium cellulosum</name>
    <name type="common">Polyangium cellulosum</name>
    <dbReference type="NCBI Taxonomy" id="56"/>
    <lineage>
        <taxon>Bacteria</taxon>
        <taxon>Pseudomonadati</taxon>
        <taxon>Myxococcota</taxon>
        <taxon>Polyangia</taxon>
        <taxon>Polyangiales</taxon>
        <taxon>Polyangiaceae</taxon>
        <taxon>Sorangium</taxon>
    </lineage>
</organism>
<proteinExistence type="predicted"/>
<dbReference type="SMART" id="SM00198">
    <property type="entry name" value="SCP"/>
    <property type="match status" value="1"/>
</dbReference>
<name>A0A4V0NEB9_SORCE</name>
<reference evidence="3 4" key="1">
    <citation type="submission" date="2015-09" db="EMBL/GenBank/DDBJ databases">
        <title>Sorangium comparison.</title>
        <authorList>
            <person name="Zaburannyi N."/>
            <person name="Bunk B."/>
            <person name="Overmann J."/>
            <person name="Mueller R."/>
        </authorList>
    </citation>
    <scope>NUCLEOTIDE SEQUENCE [LARGE SCALE GENOMIC DNA]</scope>
    <source>
        <strain evidence="3 4">So ceGT47</strain>
    </source>
</reference>
<dbReference type="EMBL" id="CP012670">
    <property type="protein sequence ID" value="AUX25632.1"/>
    <property type="molecule type" value="Genomic_DNA"/>
</dbReference>
<feature type="signal peptide" evidence="1">
    <location>
        <begin position="1"/>
        <end position="24"/>
    </location>
</feature>
<feature type="domain" description="SCP" evidence="2">
    <location>
        <begin position="46"/>
        <end position="180"/>
    </location>
</feature>
<gene>
    <name evidence="3" type="primary">fis</name>
    <name evidence="3" type="ORF">SOCEGT47_061810</name>
</gene>
<feature type="chain" id="PRO_5020767590" evidence="1">
    <location>
        <begin position="25"/>
        <end position="185"/>
    </location>
</feature>
<evidence type="ECO:0000259" key="2">
    <source>
        <dbReference type="SMART" id="SM00198"/>
    </source>
</evidence>
<dbReference type="PANTHER" id="PTHR10334">
    <property type="entry name" value="CYSTEINE-RICH SECRETORY PROTEIN-RELATED"/>
    <property type="match status" value="1"/>
</dbReference>
<dbReference type="Pfam" id="PF00188">
    <property type="entry name" value="CAP"/>
    <property type="match status" value="1"/>
</dbReference>
<dbReference type="AlphaFoldDB" id="A0A4V0NEB9"/>
<dbReference type="PROSITE" id="PS51257">
    <property type="entry name" value="PROKAR_LIPOPROTEIN"/>
    <property type="match status" value="1"/>
</dbReference>
<dbReference type="Proteomes" id="UP000295781">
    <property type="component" value="Chromosome"/>
</dbReference>
<sequence>MTTLGPRLPRHALVSLLALALALAAGCGGTSDDEGLAGEPPAMHGMTAAHNRARAAVDPPAARPLPPLSWSPELAAVAQAHADGCVFSHSKGTYGENLFATGGASATPEDVVATWVEEAAYYDLEDNTCSGTCGHYTQVVWASSLRLGCGVADCKGNSPFGGGSWQLWVCNYDPPGNFIGRPPYE</sequence>
<dbReference type="PROSITE" id="PS01009">
    <property type="entry name" value="CRISP_1"/>
    <property type="match status" value="1"/>
</dbReference>
<protein>
    <submittedName>
        <fullName evidence="3">Fis family transcriptional regulator</fullName>
    </submittedName>
</protein>
<dbReference type="SUPFAM" id="SSF55797">
    <property type="entry name" value="PR-1-like"/>
    <property type="match status" value="1"/>
</dbReference>
<keyword evidence="1" id="KW-0732">Signal</keyword>
<evidence type="ECO:0000313" key="4">
    <source>
        <dbReference type="Proteomes" id="UP000295781"/>
    </source>
</evidence>
<dbReference type="InterPro" id="IPR018244">
    <property type="entry name" value="Allrgn_V5/Tpx1_CS"/>
</dbReference>
<dbReference type="InterPro" id="IPR014044">
    <property type="entry name" value="CAP_dom"/>
</dbReference>
<dbReference type="InterPro" id="IPR001283">
    <property type="entry name" value="CRISP-related"/>
</dbReference>
<dbReference type="InterPro" id="IPR035940">
    <property type="entry name" value="CAP_sf"/>
</dbReference>
<dbReference type="RefSeq" id="WP_129352679.1">
    <property type="nucleotide sequence ID" value="NZ_CP012670.1"/>
</dbReference>
<dbReference type="OrthoDB" id="9794228at2"/>
<accession>A0A4V0NEB9</accession>
<evidence type="ECO:0000256" key="1">
    <source>
        <dbReference type="SAM" id="SignalP"/>
    </source>
</evidence>
<dbReference type="PRINTS" id="PR00837">
    <property type="entry name" value="V5TPXLIKE"/>
</dbReference>